<evidence type="ECO:0000313" key="3">
    <source>
        <dbReference type="EMBL" id="MDA3969118.1"/>
    </source>
</evidence>
<evidence type="ECO:0000256" key="1">
    <source>
        <dbReference type="ARBA" id="ARBA00006484"/>
    </source>
</evidence>
<dbReference type="PRINTS" id="PR00081">
    <property type="entry name" value="GDHRDH"/>
</dbReference>
<evidence type="ECO:0000256" key="2">
    <source>
        <dbReference type="ARBA" id="ARBA00023002"/>
    </source>
</evidence>
<organism evidence="3 4">
    <name type="scientific">Helicobacter ibis</name>
    <dbReference type="NCBI Taxonomy" id="2962633"/>
    <lineage>
        <taxon>Bacteria</taxon>
        <taxon>Pseudomonadati</taxon>
        <taxon>Campylobacterota</taxon>
        <taxon>Epsilonproteobacteria</taxon>
        <taxon>Campylobacterales</taxon>
        <taxon>Helicobacteraceae</taxon>
        <taxon>Helicobacter</taxon>
    </lineage>
</organism>
<protein>
    <submittedName>
        <fullName evidence="3">SDR family oxidoreductase</fullName>
    </submittedName>
</protein>
<comment type="caution">
    <text evidence="3">The sequence shown here is derived from an EMBL/GenBank/DDBJ whole genome shotgun (WGS) entry which is preliminary data.</text>
</comment>
<comment type="similarity">
    <text evidence="1">Belongs to the short-chain dehydrogenases/reductases (SDR) family.</text>
</comment>
<name>A0ABT4VEK5_9HELI</name>
<dbReference type="Gene3D" id="3.40.50.720">
    <property type="entry name" value="NAD(P)-binding Rossmann-like Domain"/>
    <property type="match status" value="1"/>
</dbReference>
<dbReference type="PANTHER" id="PTHR42760">
    <property type="entry name" value="SHORT-CHAIN DEHYDROGENASES/REDUCTASES FAMILY MEMBER"/>
    <property type="match status" value="1"/>
</dbReference>
<dbReference type="CDD" id="cd05233">
    <property type="entry name" value="SDR_c"/>
    <property type="match status" value="1"/>
</dbReference>
<evidence type="ECO:0000313" key="4">
    <source>
        <dbReference type="Proteomes" id="UP001210261"/>
    </source>
</evidence>
<keyword evidence="2" id="KW-0560">Oxidoreductase</keyword>
<dbReference type="EMBL" id="JAQHXR010000002">
    <property type="protein sequence ID" value="MDA3969118.1"/>
    <property type="molecule type" value="Genomic_DNA"/>
</dbReference>
<dbReference type="PANTHER" id="PTHR42760:SF133">
    <property type="entry name" value="3-OXOACYL-[ACYL-CARRIER-PROTEIN] REDUCTASE"/>
    <property type="match status" value="1"/>
</dbReference>
<dbReference type="Proteomes" id="UP001210261">
    <property type="component" value="Unassembled WGS sequence"/>
</dbReference>
<dbReference type="InterPro" id="IPR002347">
    <property type="entry name" value="SDR_fam"/>
</dbReference>
<dbReference type="RefSeq" id="WP_271021414.1">
    <property type="nucleotide sequence ID" value="NZ_JAQHXR010000002.1"/>
</dbReference>
<gene>
    <name evidence="3" type="ORF">PF021_05445</name>
</gene>
<sequence length="289" mass="32432">MKKMFIFGGSKGIGGVFTKQALNNCDVTLFSRTNPYSFDVNFIESDFCKDEFYSTLKEKLKLKDSKKIDHLVFFLKYRGSESGFDDFSGEIQVELIMVKNALDILETHLSDNATIVFVSSICGSLIAKNQPLGYHVAKAGLEQIVRFYALNLAKRGIRVNAVAPSLTLKPENEEFYKNEEELSNLYKMLSPLGRMGRSEDVCEAIWFLLKSSFVNGQILRVDGGVSIQEYETLVRNIAEFYNKAPLQKSNDKGNTMKNTKFSAGGGANREIISCYFCNNLNYAAKEVVA</sequence>
<keyword evidence="4" id="KW-1185">Reference proteome</keyword>
<dbReference type="InterPro" id="IPR036291">
    <property type="entry name" value="NAD(P)-bd_dom_sf"/>
</dbReference>
<reference evidence="3 4" key="1">
    <citation type="submission" date="2023-01" db="EMBL/GenBank/DDBJ databases">
        <title>Description of Helicobacter ibis sp. nov. isolated from faecal droppings of black-faced ibis (Theristicus melanopis).</title>
        <authorList>
            <person name="Lopez-Cantillo M."/>
            <person name="Vidal-Veuthey B."/>
            <person name="Mella A."/>
            <person name="De La Haba R."/>
            <person name="Collado L."/>
        </authorList>
    </citation>
    <scope>NUCLEOTIDE SEQUENCE [LARGE SCALE GENOMIC DNA]</scope>
    <source>
        <strain evidence="3 4">A82</strain>
    </source>
</reference>
<dbReference type="Pfam" id="PF13561">
    <property type="entry name" value="adh_short_C2"/>
    <property type="match status" value="1"/>
</dbReference>
<proteinExistence type="inferred from homology"/>
<dbReference type="SUPFAM" id="SSF51735">
    <property type="entry name" value="NAD(P)-binding Rossmann-fold domains"/>
    <property type="match status" value="1"/>
</dbReference>
<accession>A0ABT4VEK5</accession>